<evidence type="ECO:0000256" key="2">
    <source>
        <dbReference type="ARBA" id="ARBA00004241"/>
    </source>
</evidence>
<evidence type="ECO:0000313" key="10">
    <source>
        <dbReference type="Proteomes" id="UP000236319"/>
    </source>
</evidence>
<evidence type="ECO:0000256" key="6">
    <source>
        <dbReference type="ARBA" id="ARBA00023157"/>
    </source>
</evidence>
<dbReference type="RefSeq" id="XP_028867546.1">
    <property type="nucleotide sequence ID" value="XM_029011713.1"/>
</dbReference>
<reference evidence="9 10" key="1">
    <citation type="journal article" date="2017" name="BMC Genomics">
        <title>Whole-genome assembly of Babesia ovata and comparative genomics between closely related pathogens.</title>
        <authorList>
            <person name="Yamagishi J."/>
            <person name="Asada M."/>
            <person name="Hakimi H."/>
            <person name="Tanaka T.Q."/>
            <person name="Sugimoto C."/>
            <person name="Kawazu S."/>
        </authorList>
    </citation>
    <scope>NUCLEOTIDE SEQUENCE [LARGE SCALE GENOMIC DNA]</scope>
    <source>
        <strain evidence="9 10">Miyake</strain>
    </source>
</reference>
<comment type="caution">
    <text evidence="9">The sequence shown here is derived from an EMBL/GenBank/DDBJ whole genome shotgun (WGS) entry which is preliminary data.</text>
</comment>
<keyword evidence="3" id="KW-1003">Cell membrane</keyword>
<dbReference type="GO" id="GO:0005886">
    <property type="term" value="C:plasma membrane"/>
    <property type="evidence" value="ECO:0007669"/>
    <property type="project" value="UniProtKB-SubCell"/>
</dbReference>
<dbReference type="Pfam" id="PF07422">
    <property type="entry name" value="s48_45"/>
    <property type="match status" value="1"/>
</dbReference>
<comment type="subcellular location">
    <subcellularLocation>
        <location evidence="1">Cell membrane</location>
    </subcellularLocation>
    <subcellularLocation>
        <location evidence="2">Cell surface</location>
    </subcellularLocation>
</comment>
<dbReference type="VEuPathDB" id="PiroplasmaDB:BOVATA_027960"/>
<dbReference type="GO" id="GO:0009986">
    <property type="term" value="C:cell surface"/>
    <property type="evidence" value="ECO:0007669"/>
    <property type="project" value="UniProtKB-SubCell"/>
</dbReference>
<accession>A0A2H6KE83</accession>
<sequence length="962" mass="108240">MAKFGVIRSLWTFCAIYLYSIYPIDTLRCDLDHPNGLLSTNALVVCQVDIEYFGPATAICPRRVNGTEYIWHPQPISDDQDNLNTYISANGRLVPVAISGVVRSESASPVVRLESNRSQTILHSALEYDKVYAITDHRLIFICGPRDFVLSNALQQHLESLKSAQSLRLPWNPTTPLTEEIAKLGHGLGVFSLNRGLRHLPLQGCGSRPSPLFAVDNEVTVDPNTGTRSCEADPMSRSPIGFLCEGRLEPHNCMVSLLDNNGVLVSAPRPYSYWKFDNYRPWVMAKYFSDFALPPINGECRCIDHETGHVKARIEIRSKTEHICDITSNIFRNRVRPIRGPWCSVVLHPGSALTIMLPIQNVYPQSFEVSHTVSFSQMMSLYAFETEFAPKDLTTLRQLIAAGDINAYDEIPYHEALAGDALELNVSRISQGEVKLKYHLDKPLALREGINSFVYNWALRSRNENLPTEIRAIVQVSFAFTHEYAKVGCDRGQRNVFDQLLSGKYCTNKPMGNGIGETYECAIHIRQEGRYAGIYCGTDEDLLPDNCETAGYDMYSNRITPFPVSLQNSMPYPIRRFQLFYFGFISASALSYACICVNKHGYETSKLILVSDCRKNYNYVVRRKNAFHWLLAYMSLPWRKVGLLIERPTSTAFVILHHTYKKEIKLHVGTVLSMTCEMDTSTTTLKEGENDDDSNCEPETSWIPMHSDVYYYSANHTKHGTELFRMRYRDSIVTTPGGFGVVYGKAYAPEYQRLIITSPRYGVLISKDPLHKKYVPMTFVCGKVPEQLELSISTDDPTTSQPSADSIRQATIWSGKYTWNVVQVQAETTDPHMQGCGVTYASDELFKPETPQLYDADGQPQFGCKIDLQAAKEAAFYCPAPYVLDPPNCFSQVAVEGTVKNTRDLSKSLVVSRSNHFVILSFDGSLVGPGETLRQTAPLECRCVTIKGIVLSTIQIENYYSK</sequence>
<dbReference type="Proteomes" id="UP000236319">
    <property type="component" value="Unassembled WGS sequence"/>
</dbReference>
<evidence type="ECO:0000256" key="5">
    <source>
        <dbReference type="ARBA" id="ARBA00023136"/>
    </source>
</evidence>
<dbReference type="PROSITE" id="PS51701">
    <property type="entry name" value="6_CYS"/>
    <property type="match status" value="1"/>
</dbReference>
<evidence type="ECO:0000313" key="9">
    <source>
        <dbReference type="EMBL" id="GBE61303.1"/>
    </source>
</evidence>
<protein>
    <recommendedName>
        <fullName evidence="8">6-Cys domain-containing protein</fullName>
    </recommendedName>
</protein>
<name>A0A2H6KE83_9APIC</name>
<keyword evidence="7" id="KW-0325">Glycoprotein</keyword>
<evidence type="ECO:0000256" key="3">
    <source>
        <dbReference type="ARBA" id="ARBA00022475"/>
    </source>
</evidence>
<dbReference type="EMBL" id="BDSA01000003">
    <property type="protein sequence ID" value="GBE61303.1"/>
    <property type="molecule type" value="Genomic_DNA"/>
</dbReference>
<dbReference type="InterPro" id="IPR038160">
    <property type="entry name" value="6_CYS_dom_sf"/>
</dbReference>
<evidence type="ECO:0000256" key="7">
    <source>
        <dbReference type="ARBA" id="ARBA00023180"/>
    </source>
</evidence>
<keyword evidence="4" id="KW-0732">Signal</keyword>
<keyword evidence="10" id="KW-1185">Reference proteome</keyword>
<dbReference type="InterPro" id="IPR010884">
    <property type="entry name" value="6_CYS_dom"/>
</dbReference>
<evidence type="ECO:0000256" key="4">
    <source>
        <dbReference type="ARBA" id="ARBA00022729"/>
    </source>
</evidence>
<feature type="domain" description="6-Cys" evidence="8">
    <location>
        <begin position="832"/>
        <end position="962"/>
    </location>
</feature>
<dbReference type="OrthoDB" id="365660at2759"/>
<keyword evidence="6" id="KW-1015">Disulfide bond</keyword>
<keyword evidence="5" id="KW-0472">Membrane</keyword>
<evidence type="ECO:0000259" key="8">
    <source>
        <dbReference type="PROSITE" id="PS51701"/>
    </source>
</evidence>
<proteinExistence type="predicted"/>
<evidence type="ECO:0000256" key="1">
    <source>
        <dbReference type="ARBA" id="ARBA00004236"/>
    </source>
</evidence>
<dbReference type="GeneID" id="39875073"/>
<dbReference type="AlphaFoldDB" id="A0A2H6KE83"/>
<gene>
    <name evidence="9" type="ORF">BOVATA_027960</name>
</gene>
<organism evidence="9 10">
    <name type="scientific">Babesia ovata</name>
    <dbReference type="NCBI Taxonomy" id="189622"/>
    <lineage>
        <taxon>Eukaryota</taxon>
        <taxon>Sar</taxon>
        <taxon>Alveolata</taxon>
        <taxon>Apicomplexa</taxon>
        <taxon>Aconoidasida</taxon>
        <taxon>Piroplasmida</taxon>
        <taxon>Babesiidae</taxon>
        <taxon>Babesia</taxon>
    </lineage>
</organism>
<dbReference type="Gene3D" id="2.60.40.2860">
    <property type="match status" value="1"/>
</dbReference>